<dbReference type="GO" id="GO:0090589">
    <property type="term" value="F:protein-phosphocysteine-trehalose phosphotransferase system transporter activity"/>
    <property type="evidence" value="ECO:0007669"/>
    <property type="project" value="TreeGrafter"/>
</dbReference>
<dbReference type="InterPro" id="IPR018113">
    <property type="entry name" value="PTrfase_EIIB_Cys"/>
</dbReference>
<dbReference type="CDD" id="cd00212">
    <property type="entry name" value="PTS_IIB_glc"/>
    <property type="match status" value="1"/>
</dbReference>
<protein>
    <submittedName>
        <fullName evidence="15">PTS sucrose transporter subunit IIBC</fullName>
    </submittedName>
</protein>
<feature type="transmembrane region" description="Helical" evidence="12">
    <location>
        <begin position="211"/>
        <end position="230"/>
    </location>
</feature>
<evidence type="ECO:0000313" key="16">
    <source>
        <dbReference type="Proteomes" id="UP000244184"/>
    </source>
</evidence>
<feature type="transmembrane region" description="Helical" evidence="12">
    <location>
        <begin position="242"/>
        <end position="270"/>
    </location>
</feature>
<dbReference type="GO" id="GO:0005886">
    <property type="term" value="C:plasma membrane"/>
    <property type="evidence" value="ECO:0007669"/>
    <property type="project" value="UniProtKB-SubCell"/>
</dbReference>
<keyword evidence="6" id="KW-0598">Phosphotransferase system</keyword>
<organism evidence="15 16">
    <name type="scientific">Paenibacillus elgii</name>
    <dbReference type="NCBI Taxonomy" id="189691"/>
    <lineage>
        <taxon>Bacteria</taxon>
        <taxon>Bacillati</taxon>
        <taxon>Bacillota</taxon>
        <taxon>Bacilli</taxon>
        <taxon>Bacillales</taxon>
        <taxon>Paenibacillaceae</taxon>
        <taxon>Paenibacillus</taxon>
    </lineage>
</organism>
<evidence type="ECO:0000256" key="11">
    <source>
        <dbReference type="PROSITE-ProRule" id="PRU00421"/>
    </source>
</evidence>
<evidence type="ECO:0000256" key="8">
    <source>
        <dbReference type="ARBA" id="ARBA00022777"/>
    </source>
</evidence>
<dbReference type="Gene3D" id="3.30.1360.60">
    <property type="entry name" value="Glucose permease domain IIB"/>
    <property type="match status" value="1"/>
</dbReference>
<dbReference type="PANTHER" id="PTHR30175">
    <property type="entry name" value="PHOSPHOTRANSFERASE SYSTEM TRANSPORT PROTEIN"/>
    <property type="match status" value="1"/>
</dbReference>
<dbReference type="SUPFAM" id="SSF55604">
    <property type="entry name" value="Glucose permease domain IIB"/>
    <property type="match status" value="1"/>
</dbReference>
<accession>A0A2T6FX35</accession>
<dbReference type="GO" id="GO:0015771">
    <property type="term" value="P:trehalose transport"/>
    <property type="evidence" value="ECO:0007669"/>
    <property type="project" value="TreeGrafter"/>
</dbReference>
<gene>
    <name evidence="15" type="ORF">C8Z91_23975</name>
</gene>
<feature type="transmembrane region" description="Helical" evidence="12">
    <location>
        <begin position="428"/>
        <end position="449"/>
    </location>
</feature>
<dbReference type="Pfam" id="PF02378">
    <property type="entry name" value="PTS_EIIC"/>
    <property type="match status" value="1"/>
</dbReference>
<dbReference type="InterPro" id="IPR003352">
    <property type="entry name" value="PTS_EIIC"/>
</dbReference>
<dbReference type="PANTHER" id="PTHR30175:SF7">
    <property type="entry name" value="NEGATIVE REGULATOR OF SACY ACTIVITY"/>
    <property type="match status" value="1"/>
</dbReference>
<evidence type="ECO:0000256" key="3">
    <source>
        <dbReference type="ARBA" id="ARBA00022475"/>
    </source>
</evidence>
<dbReference type="EMBL" id="PYHP01000069">
    <property type="protein sequence ID" value="PUA36463.1"/>
    <property type="molecule type" value="Genomic_DNA"/>
</dbReference>
<evidence type="ECO:0000256" key="2">
    <source>
        <dbReference type="ARBA" id="ARBA00022448"/>
    </source>
</evidence>
<feature type="transmembrane region" description="Helical" evidence="12">
    <location>
        <begin position="326"/>
        <end position="347"/>
    </location>
</feature>
<dbReference type="InterPro" id="IPR001996">
    <property type="entry name" value="PTS_IIB_1"/>
</dbReference>
<dbReference type="InterPro" id="IPR050558">
    <property type="entry name" value="PTS_Sugar-Specific_Components"/>
</dbReference>
<sequence length="460" mass="48621">MRTEAEQIVEKLLPLLGGKQNIISAVHCTSRLRLQLRDEQKADTAAVENLDHVEGVFSRTGQYQIIFGVGMVNRVYKKLEEAIADSDASSAKSSVSGPTPSAIKRTKRHLLISFTTTLSNIFVPILPFIVAGGLLIGLAGTIQSAHWAAPDSAWMNMLNFFSSSALLFWPIIVGFSAAKEFGGTPELGAFIGGIVAHFDITDIFGLPTGSIGYQGTVIPVLMSVYLMSKVQIGLRKAVNPSMALFVIPIITVLFTGIVSLLMIAPLGAFIGGLLTRGLESVYVHGGLIGGFLFGGVYSLIVITGLHHSLHAVEAGLISDPHIGVNFLLPVWSMANVAQGGAGLAVYLKTRNKKLKDTALPASISSFAGITEPVIFGINLRLRKPFVGACIGGAAGGAYVVFTQVAANSYGLTGLPMIVLAAPLGWSNLLNYLIGFVLAVGCAFAATWFLGFDECKGARDV</sequence>
<dbReference type="PROSITE" id="PS51103">
    <property type="entry name" value="PTS_EIIC_TYPE_1"/>
    <property type="match status" value="1"/>
</dbReference>
<keyword evidence="3" id="KW-1003">Cell membrane</keyword>
<keyword evidence="10 12" id="KW-0472">Membrane</keyword>
<dbReference type="GO" id="GO:0009401">
    <property type="term" value="P:phosphoenolpyruvate-dependent sugar phosphotransferase system"/>
    <property type="evidence" value="ECO:0007669"/>
    <property type="project" value="UniProtKB-KW"/>
</dbReference>
<keyword evidence="2" id="KW-0813">Transport</keyword>
<reference evidence="15 16" key="1">
    <citation type="submission" date="2018-03" db="EMBL/GenBank/DDBJ databases">
        <title>Genome sequence of Paenibacillus elgii strain AC13 an antimicrobial compound producing bacteria.</title>
        <authorList>
            <person name="Kurokawa A.S."/>
            <person name="Araujo J.F."/>
            <person name="Costa R.A."/>
            <person name="Ortega D.B."/>
            <person name="Pires A.S."/>
            <person name="Pappas G.J.Jr."/>
            <person name="Franco O.L."/>
            <person name="Barreto C."/>
            <person name="Magalhaes B.S."/>
            <person name="Kruger R.H."/>
        </authorList>
    </citation>
    <scope>NUCLEOTIDE SEQUENCE [LARGE SCALE GENOMIC DNA]</scope>
    <source>
        <strain evidence="15 16">AC13</strain>
    </source>
</reference>
<keyword evidence="9 12" id="KW-1133">Transmembrane helix</keyword>
<evidence type="ECO:0000256" key="4">
    <source>
        <dbReference type="ARBA" id="ARBA00022597"/>
    </source>
</evidence>
<name>A0A2T6FX35_9BACL</name>
<feature type="domain" description="PTS EIIB type-1" evidence="13">
    <location>
        <begin position="6"/>
        <end position="89"/>
    </location>
</feature>
<evidence type="ECO:0000259" key="14">
    <source>
        <dbReference type="PROSITE" id="PS51103"/>
    </source>
</evidence>
<feature type="transmembrane region" description="Helical" evidence="12">
    <location>
        <begin position="110"/>
        <end position="137"/>
    </location>
</feature>
<evidence type="ECO:0000259" key="13">
    <source>
        <dbReference type="PROSITE" id="PS51098"/>
    </source>
</evidence>
<feature type="active site" description="Phosphocysteine intermediate; for EIIB activity" evidence="11">
    <location>
        <position position="28"/>
    </location>
</feature>
<feature type="domain" description="PTS EIIC type-1" evidence="14">
    <location>
        <begin position="116"/>
        <end position="460"/>
    </location>
</feature>
<feature type="transmembrane region" description="Helical" evidence="12">
    <location>
        <begin position="157"/>
        <end position="175"/>
    </location>
</feature>
<dbReference type="InterPro" id="IPR013013">
    <property type="entry name" value="PTS_EIIC_1"/>
</dbReference>
<evidence type="ECO:0000256" key="1">
    <source>
        <dbReference type="ARBA" id="ARBA00004651"/>
    </source>
</evidence>
<dbReference type="GO" id="GO:0008982">
    <property type="term" value="F:protein-N(PI)-phosphohistidine-sugar phosphotransferase activity"/>
    <property type="evidence" value="ECO:0007669"/>
    <property type="project" value="InterPro"/>
</dbReference>
<keyword evidence="7 12" id="KW-0812">Transmembrane</keyword>
<keyword evidence="4" id="KW-0762">Sugar transport</keyword>
<keyword evidence="8" id="KW-0418">Kinase</keyword>
<feature type="transmembrane region" description="Helical" evidence="12">
    <location>
        <begin position="282"/>
        <end position="305"/>
    </location>
</feature>
<dbReference type="AlphaFoldDB" id="A0A2T6FX35"/>
<comment type="caution">
    <text evidence="15">The sequence shown here is derived from an EMBL/GenBank/DDBJ whole genome shotgun (WGS) entry which is preliminary data.</text>
</comment>
<dbReference type="InterPro" id="IPR036878">
    <property type="entry name" value="Glu_permease_IIB"/>
</dbReference>
<keyword evidence="5" id="KW-0808">Transferase</keyword>
<evidence type="ECO:0000256" key="10">
    <source>
        <dbReference type="ARBA" id="ARBA00023136"/>
    </source>
</evidence>
<dbReference type="RefSeq" id="WP_108533521.1">
    <property type="nucleotide sequence ID" value="NZ_PYHP01000069.1"/>
</dbReference>
<proteinExistence type="predicted"/>
<dbReference type="FunFam" id="3.30.1360.60:FF:000001">
    <property type="entry name" value="PTS system glucose-specific IIBC component PtsG"/>
    <property type="match status" value="1"/>
</dbReference>
<dbReference type="GO" id="GO:0016301">
    <property type="term" value="F:kinase activity"/>
    <property type="evidence" value="ECO:0007669"/>
    <property type="project" value="UniProtKB-KW"/>
</dbReference>
<evidence type="ECO:0000313" key="15">
    <source>
        <dbReference type="EMBL" id="PUA36463.1"/>
    </source>
</evidence>
<evidence type="ECO:0000256" key="9">
    <source>
        <dbReference type="ARBA" id="ARBA00022989"/>
    </source>
</evidence>
<evidence type="ECO:0000256" key="6">
    <source>
        <dbReference type="ARBA" id="ARBA00022683"/>
    </source>
</evidence>
<evidence type="ECO:0000256" key="5">
    <source>
        <dbReference type="ARBA" id="ARBA00022679"/>
    </source>
</evidence>
<dbReference type="PROSITE" id="PS51098">
    <property type="entry name" value="PTS_EIIB_TYPE_1"/>
    <property type="match status" value="1"/>
</dbReference>
<feature type="transmembrane region" description="Helical" evidence="12">
    <location>
        <begin position="385"/>
        <end position="406"/>
    </location>
</feature>
<dbReference type="Proteomes" id="UP000244184">
    <property type="component" value="Unassembled WGS sequence"/>
</dbReference>
<dbReference type="Pfam" id="PF00367">
    <property type="entry name" value="PTS_EIIB"/>
    <property type="match status" value="1"/>
</dbReference>
<evidence type="ECO:0000256" key="12">
    <source>
        <dbReference type="SAM" id="Phobius"/>
    </source>
</evidence>
<comment type="subcellular location">
    <subcellularLocation>
        <location evidence="1">Cell membrane</location>
        <topology evidence="1">Multi-pass membrane protein</topology>
    </subcellularLocation>
</comment>
<evidence type="ECO:0000256" key="7">
    <source>
        <dbReference type="ARBA" id="ARBA00022692"/>
    </source>
</evidence>